<dbReference type="GO" id="GO:0016020">
    <property type="term" value="C:membrane"/>
    <property type="evidence" value="ECO:0007669"/>
    <property type="project" value="UniProtKB-SubCell"/>
</dbReference>
<dbReference type="Proteomes" id="UP000626109">
    <property type="component" value="Unassembled WGS sequence"/>
</dbReference>
<evidence type="ECO:0000256" key="3">
    <source>
        <dbReference type="ARBA" id="ARBA00022692"/>
    </source>
</evidence>
<name>A0A813IFF6_POLGL</name>
<comment type="caution">
    <text evidence="7">The sequence shown here is derived from an EMBL/GenBank/DDBJ whole genome shotgun (WGS) entry which is preliminary data.</text>
</comment>
<feature type="transmembrane region" description="Helical" evidence="6">
    <location>
        <begin position="192"/>
        <end position="213"/>
    </location>
</feature>
<organism evidence="7 8">
    <name type="scientific">Polarella glacialis</name>
    <name type="common">Dinoflagellate</name>
    <dbReference type="NCBI Taxonomy" id="89957"/>
    <lineage>
        <taxon>Eukaryota</taxon>
        <taxon>Sar</taxon>
        <taxon>Alveolata</taxon>
        <taxon>Dinophyceae</taxon>
        <taxon>Suessiales</taxon>
        <taxon>Suessiaceae</taxon>
        <taxon>Polarella</taxon>
    </lineage>
</organism>
<feature type="transmembrane region" description="Helical" evidence="6">
    <location>
        <begin position="29"/>
        <end position="52"/>
    </location>
</feature>
<dbReference type="SUPFAM" id="SSF81321">
    <property type="entry name" value="Family A G protein-coupled receptor-like"/>
    <property type="match status" value="1"/>
</dbReference>
<comment type="similarity">
    <text evidence="2">Belongs to the archaeal/bacterial/fungal opsin family.</text>
</comment>
<evidence type="ECO:0000256" key="6">
    <source>
        <dbReference type="SAM" id="Phobius"/>
    </source>
</evidence>
<evidence type="ECO:0000256" key="5">
    <source>
        <dbReference type="ARBA" id="ARBA00023136"/>
    </source>
</evidence>
<dbReference type="Pfam" id="PF01036">
    <property type="entry name" value="Bac_rhodopsin"/>
    <property type="match status" value="1"/>
</dbReference>
<feature type="transmembrane region" description="Helical" evidence="6">
    <location>
        <begin position="95"/>
        <end position="113"/>
    </location>
</feature>
<feature type="non-terminal residue" evidence="7">
    <location>
        <position position="251"/>
    </location>
</feature>
<evidence type="ECO:0000256" key="1">
    <source>
        <dbReference type="ARBA" id="ARBA00004141"/>
    </source>
</evidence>
<feature type="transmembrane region" description="Helical" evidence="6">
    <location>
        <begin position="158"/>
        <end position="180"/>
    </location>
</feature>
<proteinExistence type="inferred from homology"/>
<accession>A0A813IFF6</accession>
<dbReference type="Gene3D" id="1.20.1070.10">
    <property type="entry name" value="Rhodopsin 7-helix transmembrane proteins"/>
    <property type="match status" value="1"/>
</dbReference>
<dbReference type="InterPro" id="IPR001425">
    <property type="entry name" value="Arc/bac/fun_rhodopsins"/>
</dbReference>
<gene>
    <name evidence="7" type="ORF">PGLA2088_LOCUS6864</name>
</gene>
<evidence type="ECO:0000256" key="2">
    <source>
        <dbReference type="ARBA" id="ARBA00008130"/>
    </source>
</evidence>
<sequence length="251" mass="28797">VSFSLSYKTNVQAMSVINDMHSWLLPSQLLIVTFSVLWATQLIIIFSPTAWYAHTGRELDNSPVYTLQYMEWLTNVPILLTLAGKCALRRTFAEVSEVIVLTNIYIILAWASYFITDTYVRWTAVSVSFAMYAWASYDMSLWVRDYLRATHRDTPSRILKPCLTVGLILIFGIYGVVYLADLLQYNSPNRTHFCFTLMDTFSKVMMSIAFVGIRSSETTEKLLELVVQRHIPFQRHRSPLILQNGSAAPNR</sequence>
<keyword evidence="5 6" id="KW-0472">Membrane</keyword>
<keyword evidence="3 6" id="KW-0812">Transmembrane</keyword>
<comment type="subcellular location">
    <subcellularLocation>
        <location evidence="1">Membrane</location>
        <topology evidence="1">Multi-pass membrane protein</topology>
    </subcellularLocation>
</comment>
<dbReference type="AlphaFoldDB" id="A0A813IFF6"/>
<protein>
    <submittedName>
        <fullName evidence="7">Uncharacterized protein</fullName>
    </submittedName>
</protein>
<dbReference type="EMBL" id="CAJNNW010006936">
    <property type="protein sequence ID" value="CAE8648781.1"/>
    <property type="molecule type" value="Genomic_DNA"/>
</dbReference>
<feature type="transmembrane region" description="Helical" evidence="6">
    <location>
        <begin position="119"/>
        <end position="137"/>
    </location>
</feature>
<keyword evidence="4 6" id="KW-1133">Transmembrane helix</keyword>
<reference evidence="7" key="1">
    <citation type="submission" date="2021-02" db="EMBL/GenBank/DDBJ databases">
        <authorList>
            <person name="Dougan E. K."/>
            <person name="Rhodes N."/>
            <person name="Thang M."/>
            <person name="Chan C."/>
        </authorList>
    </citation>
    <scope>NUCLEOTIDE SEQUENCE</scope>
</reference>
<evidence type="ECO:0000313" key="7">
    <source>
        <dbReference type="EMBL" id="CAE8648781.1"/>
    </source>
</evidence>
<feature type="non-terminal residue" evidence="7">
    <location>
        <position position="1"/>
    </location>
</feature>
<evidence type="ECO:0000256" key="4">
    <source>
        <dbReference type="ARBA" id="ARBA00022989"/>
    </source>
</evidence>
<evidence type="ECO:0000313" key="8">
    <source>
        <dbReference type="Proteomes" id="UP000626109"/>
    </source>
</evidence>